<proteinExistence type="predicted"/>
<reference evidence="1 2" key="1">
    <citation type="journal article" date="2024" name="BMC Genomics">
        <title>De novo assembly and annotation of Popillia japonica's genome with initial clues to its potential as an invasive pest.</title>
        <authorList>
            <person name="Cucini C."/>
            <person name="Boschi S."/>
            <person name="Funari R."/>
            <person name="Cardaioli E."/>
            <person name="Iannotti N."/>
            <person name="Marturano G."/>
            <person name="Paoli F."/>
            <person name="Bruttini M."/>
            <person name="Carapelli A."/>
            <person name="Frati F."/>
            <person name="Nardi F."/>
        </authorList>
    </citation>
    <scope>NUCLEOTIDE SEQUENCE [LARGE SCALE GENOMIC DNA]</scope>
    <source>
        <strain evidence="1">DMR45628</strain>
    </source>
</reference>
<protein>
    <submittedName>
        <fullName evidence="1">Uncharacterized protein</fullName>
    </submittedName>
</protein>
<keyword evidence="2" id="KW-1185">Reference proteome</keyword>
<name>A0AAW1KL21_POPJA</name>
<dbReference type="AlphaFoldDB" id="A0AAW1KL21"/>
<comment type="caution">
    <text evidence="1">The sequence shown here is derived from an EMBL/GenBank/DDBJ whole genome shotgun (WGS) entry which is preliminary data.</text>
</comment>
<accession>A0AAW1KL21</accession>
<evidence type="ECO:0000313" key="1">
    <source>
        <dbReference type="EMBL" id="KAK9721046.1"/>
    </source>
</evidence>
<dbReference type="EMBL" id="JASPKY010000204">
    <property type="protein sequence ID" value="KAK9721046.1"/>
    <property type="molecule type" value="Genomic_DNA"/>
</dbReference>
<evidence type="ECO:0000313" key="2">
    <source>
        <dbReference type="Proteomes" id="UP001458880"/>
    </source>
</evidence>
<dbReference type="Proteomes" id="UP001458880">
    <property type="component" value="Unassembled WGS sequence"/>
</dbReference>
<organism evidence="1 2">
    <name type="scientific">Popillia japonica</name>
    <name type="common">Japanese beetle</name>
    <dbReference type="NCBI Taxonomy" id="7064"/>
    <lineage>
        <taxon>Eukaryota</taxon>
        <taxon>Metazoa</taxon>
        <taxon>Ecdysozoa</taxon>
        <taxon>Arthropoda</taxon>
        <taxon>Hexapoda</taxon>
        <taxon>Insecta</taxon>
        <taxon>Pterygota</taxon>
        <taxon>Neoptera</taxon>
        <taxon>Endopterygota</taxon>
        <taxon>Coleoptera</taxon>
        <taxon>Polyphaga</taxon>
        <taxon>Scarabaeiformia</taxon>
        <taxon>Scarabaeidae</taxon>
        <taxon>Rutelinae</taxon>
        <taxon>Popillia</taxon>
    </lineage>
</organism>
<sequence>MCELLENLEFQSIDNVIKKELLSRLPRDTFQKAFEKIIYHDGTTGAKSNFRNTSTVVILIYSSLWTLAFRNTSTVVILIYSSLWTLARRQKWIQTRENVDFNHYSSV</sequence>
<gene>
    <name evidence="1" type="ORF">QE152_g21760</name>
</gene>